<keyword evidence="6 8" id="KW-1133">Transmembrane helix</keyword>
<dbReference type="SUPFAM" id="SSF161098">
    <property type="entry name" value="MetI-like"/>
    <property type="match status" value="1"/>
</dbReference>
<evidence type="ECO:0000259" key="9">
    <source>
        <dbReference type="PROSITE" id="PS50928"/>
    </source>
</evidence>
<dbReference type="GO" id="GO:0005315">
    <property type="term" value="F:phosphate transmembrane transporter activity"/>
    <property type="evidence" value="ECO:0007669"/>
    <property type="project" value="InterPro"/>
</dbReference>
<feature type="transmembrane region" description="Helical" evidence="8">
    <location>
        <begin position="118"/>
        <end position="142"/>
    </location>
</feature>
<comment type="subcellular location">
    <subcellularLocation>
        <location evidence="1 8">Cell membrane</location>
        <topology evidence="1 8">Multi-pass membrane protein</topology>
    </subcellularLocation>
</comment>
<keyword evidence="3" id="KW-0813">Transport</keyword>
<feature type="transmembrane region" description="Helical" evidence="8">
    <location>
        <begin position="148"/>
        <end position="168"/>
    </location>
</feature>
<dbReference type="PANTHER" id="PTHR43470">
    <property type="entry name" value="PHOSPHATE TRANSPORT SYSTEM PERMEASE PROTEIN PSTA-RELATED"/>
    <property type="match status" value="1"/>
</dbReference>
<dbReference type="PANTHER" id="PTHR43470:SF3">
    <property type="entry name" value="PHOSPHATE TRANSPORT SYSTEM PERMEASE PROTEIN PSTA-RELATED"/>
    <property type="match status" value="1"/>
</dbReference>
<dbReference type="PROSITE" id="PS50928">
    <property type="entry name" value="ABC_TM1"/>
    <property type="match status" value="1"/>
</dbReference>
<evidence type="ECO:0000256" key="4">
    <source>
        <dbReference type="ARBA" id="ARBA00022475"/>
    </source>
</evidence>
<dbReference type="InterPro" id="IPR035906">
    <property type="entry name" value="MetI-like_sf"/>
</dbReference>
<dbReference type="InterPro" id="IPR000515">
    <property type="entry name" value="MetI-like"/>
</dbReference>
<evidence type="ECO:0000256" key="7">
    <source>
        <dbReference type="ARBA" id="ARBA00023136"/>
    </source>
</evidence>
<dbReference type="RefSeq" id="WP_103239398.1">
    <property type="nucleotide sequence ID" value="NZ_JANJZD010000009.1"/>
</dbReference>
<name>A0A2K4ZFR7_9FIRM</name>
<sequence>MVRSAQKSGEKNGVFYLISEKKRIGELFLLAAIYGAAYCSVFLLLGIIGYVFFRGFRILSMQFLLSVTSYLKGTTGIAGNLLNTLYIIVLTLLAAVVIGVGTAVYLSEYAQPGWAVRLLTFAIDTLAGIPSVIFGLFGMVFFGQVAGLGFSLLNGVLTLTLMVMPLIVRNTQDALRAVPEGYRKGALGLGATKWQLIRRILLPSSRSGILTGVLLAAGRIIGESAALLFTAGSARILPVWGSGFGEMSGGLCRKILEPGGTLTVELYLSMQNGEYETAFGIGCVLILLIFLMNSLLKLVCRQEENEKQ</sequence>
<evidence type="ECO:0000256" key="8">
    <source>
        <dbReference type="RuleBase" id="RU363043"/>
    </source>
</evidence>
<keyword evidence="5 8" id="KW-0812">Transmembrane</keyword>
<evidence type="ECO:0000256" key="5">
    <source>
        <dbReference type="ARBA" id="ARBA00022692"/>
    </source>
</evidence>
<dbReference type="AlphaFoldDB" id="A0A2K4ZFR7"/>
<dbReference type="InterPro" id="IPR005672">
    <property type="entry name" value="Phosphate_PstA"/>
</dbReference>
<feature type="transmembrane region" description="Helical" evidence="8">
    <location>
        <begin position="85"/>
        <end position="106"/>
    </location>
</feature>
<dbReference type="Proteomes" id="UP000236311">
    <property type="component" value="Unassembled WGS sequence"/>
</dbReference>
<feature type="transmembrane region" description="Helical" evidence="8">
    <location>
        <begin position="278"/>
        <end position="300"/>
    </location>
</feature>
<dbReference type="EMBL" id="OFSM01000009">
    <property type="protein sequence ID" value="SOY29292.1"/>
    <property type="molecule type" value="Genomic_DNA"/>
</dbReference>
<keyword evidence="4 8" id="KW-1003">Cell membrane</keyword>
<protein>
    <recommendedName>
        <fullName evidence="8">Phosphate transport system permease protein PstA</fullName>
    </recommendedName>
</protein>
<comment type="similarity">
    <text evidence="2 8">Belongs to the binding-protein-dependent transport system permease family. CysTW subfamily.</text>
</comment>
<dbReference type="GO" id="GO:0035435">
    <property type="term" value="P:phosphate ion transmembrane transport"/>
    <property type="evidence" value="ECO:0007669"/>
    <property type="project" value="InterPro"/>
</dbReference>
<reference evidence="10 11" key="1">
    <citation type="submission" date="2018-01" db="EMBL/GenBank/DDBJ databases">
        <authorList>
            <person name="Gaut B.S."/>
            <person name="Morton B.R."/>
            <person name="Clegg M.T."/>
            <person name="Duvall M.R."/>
        </authorList>
    </citation>
    <scope>NUCLEOTIDE SEQUENCE [LARGE SCALE GENOMIC DNA]</scope>
    <source>
        <strain evidence="10">GP69</strain>
    </source>
</reference>
<proteinExistence type="inferred from homology"/>
<evidence type="ECO:0000256" key="3">
    <source>
        <dbReference type="ARBA" id="ARBA00022448"/>
    </source>
</evidence>
<evidence type="ECO:0000256" key="2">
    <source>
        <dbReference type="ARBA" id="ARBA00007069"/>
    </source>
</evidence>
<dbReference type="CDD" id="cd06261">
    <property type="entry name" value="TM_PBP2"/>
    <property type="match status" value="1"/>
</dbReference>
<dbReference type="NCBIfam" id="TIGR00974">
    <property type="entry name" value="3a0107s02c"/>
    <property type="match status" value="1"/>
</dbReference>
<evidence type="ECO:0000256" key="1">
    <source>
        <dbReference type="ARBA" id="ARBA00004651"/>
    </source>
</evidence>
<organism evidence="10 11">
    <name type="scientific">Acetatifactor muris</name>
    <dbReference type="NCBI Taxonomy" id="879566"/>
    <lineage>
        <taxon>Bacteria</taxon>
        <taxon>Bacillati</taxon>
        <taxon>Bacillota</taxon>
        <taxon>Clostridia</taxon>
        <taxon>Lachnospirales</taxon>
        <taxon>Lachnospiraceae</taxon>
        <taxon>Acetatifactor</taxon>
    </lineage>
</organism>
<keyword evidence="11" id="KW-1185">Reference proteome</keyword>
<keyword evidence="7 8" id="KW-0472">Membrane</keyword>
<dbReference type="Pfam" id="PF00528">
    <property type="entry name" value="BPD_transp_1"/>
    <property type="match status" value="1"/>
</dbReference>
<feature type="transmembrane region" description="Helical" evidence="8">
    <location>
        <begin position="27"/>
        <end position="53"/>
    </location>
</feature>
<dbReference type="GO" id="GO:0005886">
    <property type="term" value="C:plasma membrane"/>
    <property type="evidence" value="ECO:0007669"/>
    <property type="project" value="UniProtKB-SubCell"/>
</dbReference>
<feature type="domain" description="ABC transmembrane type-1" evidence="9">
    <location>
        <begin position="81"/>
        <end position="296"/>
    </location>
</feature>
<evidence type="ECO:0000313" key="11">
    <source>
        <dbReference type="Proteomes" id="UP000236311"/>
    </source>
</evidence>
<feature type="transmembrane region" description="Helical" evidence="8">
    <location>
        <begin position="208"/>
        <end position="231"/>
    </location>
</feature>
<dbReference type="Gene3D" id="1.10.3720.10">
    <property type="entry name" value="MetI-like"/>
    <property type="match status" value="1"/>
</dbReference>
<accession>A0A2K4ZFR7</accession>
<gene>
    <name evidence="10" type="primary">pstA_1</name>
    <name evidence="10" type="ORF">AMURIS_02007</name>
</gene>
<dbReference type="OrthoDB" id="9785113at2"/>
<evidence type="ECO:0000313" key="10">
    <source>
        <dbReference type="EMBL" id="SOY29292.1"/>
    </source>
</evidence>
<evidence type="ECO:0000256" key="6">
    <source>
        <dbReference type="ARBA" id="ARBA00022989"/>
    </source>
</evidence>